<keyword evidence="2" id="KW-1185">Reference proteome</keyword>
<dbReference type="PANTHER" id="PTHR36931">
    <property type="entry name" value="UPF0153 PROTEIN YEIW"/>
    <property type="match status" value="1"/>
</dbReference>
<evidence type="ECO:0000313" key="1">
    <source>
        <dbReference type="EMBL" id="RUO52157.1"/>
    </source>
</evidence>
<dbReference type="Proteomes" id="UP000287330">
    <property type="component" value="Unassembled WGS sequence"/>
</dbReference>
<dbReference type="EMBL" id="PIPV01000008">
    <property type="protein sequence ID" value="RUO52157.1"/>
    <property type="molecule type" value="Genomic_DNA"/>
</dbReference>
<proteinExistence type="predicted"/>
<dbReference type="Pfam" id="PF03692">
    <property type="entry name" value="CxxCxxCC"/>
    <property type="match status" value="1"/>
</dbReference>
<evidence type="ECO:0000313" key="2">
    <source>
        <dbReference type="Proteomes" id="UP000287330"/>
    </source>
</evidence>
<reference evidence="2" key="1">
    <citation type="journal article" date="2018" name="Front. Microbiol.">
        <title>Genome-Based Analysis Reveals the Taxonomy and Diversity of the Family Idiomarinaceae.</title>
        <authorList>
            <person name="Liu Y."/>
            <person name="Lai Q."/>
            <person name="Shao Z."/>
        </authorList>
    </citation>
    <scope>NUCLEOTIDE SEQUENCE [LARGE SCALE GENOMIC DNA]</scope>
    <source>
        <strain evidence="2">F23</strain>
    </source>
</reference>
<accession>A0A432XTV5</accession>
<dbReference type="InterPro" id="IPR005358">
    <property type="entry name" value="Puta_zinc/iron-chelating_dom"/>
</dbReference>
<gene>
    <name evidence="1" type="ORF">CWE25_09755</name>
</gene>
<dbReference type="OrthoDB" id="9803986at2"/>
<protein>
    <recommendedName>
        <fullName evidence="3">YkgJ family cysteine cluster protein</fullName>
    </recommendedName>
</protein>
<comment type="caution">
    <text evidence="1">The sequence shown here is derived from an EMBL/GenBank/DDBJ whole genome shotgun (WGS) entry which is preliminary data.</text>
</comment>
<evidence type="ECO:0008006" key="3">
    <source>
        <dbReference type="Google" id="ProtNLM"/>
    </source>
</evidence>
<name>A0A432XTV5_9GAMM</name>
<organism evidence="1 2">
    <name type="scientific">Idiomarina fontislapidosi</name>
    <dbReference type="NCBI Taxonomy" id="263723"/>
    <lineage>
        <taxon>Bacteria</taxon>
        <taxon>Pseudomonadati</taxon>
        <taxon>Pseudomonadota</taxon>
        <taxon>Gammaproteobacteria</taxon>
        <taxon>Alteromonadales</taxon>
        <taxon>Idiomarinaceae</taxon>
        <taxon>Idiomarina</taxon>
    </lineage>
</organism>
<dbReference type="RefSeq" id="WP_110575222.1">
    <property type="nucleotide sequence ID" value="NZ_PIPV01000008.1"/>
</dbReference>
<dbReference type="AlphaFoldDB" id="A0A432XTV5"/>
<dbReference type="InterPro" id="IPR052572">
    <property type="entry name" value="UPF0153_domain"/>
</dbReference>
<sequence>MDCRMGCGACCIAPSISSPIPGMPNGKKAGERCVQLDENNLCRLFGDPRRPRVCSSFDATHDVCGDNREQALILLTRLEQATGDA</sequence>
<dbReference type="PANTHER" id="PTHR36931:SF1">
    <property type="entry name" value="UPF0153 PROTEIN YEIW"/>
    <property type="match status" value="1"/>
</dbReference>